<accession>A6WZ35</accession>
<evidence type="ECO:0000313" key="2">
    <source>
        <dbReference type="Proteomes" id="UP000002301"/>
    </source>
</evidence>
<dbReference type="RefSeq" id="WP_012091577.1">
    <property type="nucleotide sequence ID" value="NC_009667.1"/>
</dbReference>
<dbReference type="EMBL" id="CP000758">
    <property type="protein sequence ID" value="ABS14239.1"/>
    <property type="molecule type" value="Genomic_DNA"/>
</dbReference>
<name>A6WZ35_BRUA4</name>
<gene>
    <name evidence="1" type="ordered locus">Oant_1523</name>
</gene>
<sequence length="223" mass="25754">MAFELTPVKVAYTNYRGETSVRTITPQRLWHGSTEWHPEPQWLVTAYDHDKQAVRDFAFKDLGYPEPTDARDLPFRQRDIERGLILFRTSNNAHDFINFVSLSGKVDALPQIAKDELASLMRNIANELSPEPNHFAEAGILVDGDGWLDINDAPHDGTVVDLWCDRLSERVPNCRWNHDFNIGYPEDGPGFWEQLTGTEWRPSYDEKWFSHYRLVPAAPTLER</sequence>
<dbReference type="AlphaFoldDB" id="A6WZ35"/>
<protein>
    <submittedName>
        <fullName evidence="1">Uncharacterized protein</fullName>
    </submittedName>
</protein>
<evidence type="ECO:0000313" key="1">
    <source>
        <dbReference type="EMBL" id="ABS14239.1"/>
    </source>
</evidence>
<dbReference type="KEGG" id="oan:Oant_1523"/>
<organism evidence="1 2">
    <name type="scientific">Brucella anthropi (strain ATCC 49188 / DSM 6882 / CCUG 24695 / JCM 21032 / LMG 3331 / NBRC 15819 / NCTC 12168 / Alc 37)</name>
    <name type="common">Ochrobactrum anthropi</name>
    <dbReference type="NCBI Taxonomy" id="439375"/>
    <lineage>
        <taxon>Bacteria</taxon>
        <taxon>Pseudomonadati</taxon>
        <taxon>Pseudomonadota</taxon>
        <taxon>Alphaproteobacteria</taxon>
        <taxon>Hyphomicrobiales</taxon>
        <taxon>Brucellaceae</taxon>
        <taxon>Brucella/Ochrobactrum group</taxon>
        <taxon>Brucella</taxon>
    </lineage>
</organism>
<reference evidence="1 2" key="1">
    <citation type="journal article" date="2011" name="J. Bacteriol.">
        <title>Genome of Ochrobactrum anthropi ATCC 49188 T, a versatile opportunistic pathogen and symbiont of several eukaryotic hosts.</title>
        <authorList>
            <person name="Chain P.S."/>
            <person name="Lang D.M."/>
            <person name="Comerci D.J."/>
            <person name="Malfatti S.A."/>
            <person name="Vergez L.M."/>
            <person name="Shin M."/>
            <person name="Ugalde R.A."/>
            <person name="Garcia E."/>
            <person name="Tolmasky M.E."/>
        </authorList>
    </citation>
    <scope>NUCLEOTIDE SEQUENCE [LARGE SCALE GENOMIC DNA]</scope>
    <source>
        <strain evidence="2">ATCC 49188 / DSM 6882 / CCUG 24695 / JCM 21032 / LMG 3331 / NBRC 15819 / NCTC 12168 / Alc 37</strain>
    </source>
</reference>
<dbReference type="Proteomes" id="UP000002301">
    <property type="component" value="Chromosome 1"/>
</dbReference>
<proteinExistence type="predicted"/>
<dbReference type="STRING" id="439375.Oant_1523"/>
<keyword evidence="2" id="KW-1185">Reference proteome</keyword>
<dbReference type="eggNOG" id="ENOG502ZMV1">
    <property type="taxonomic scope" value="Bacteria"/>
</dbReference>
<dbReference type="HOGENOM" id="CLU_1239125_0_0_5"/>